<organism evidence="3 4">
    <name type="scientific">Suillus plorans</name>
    <dbReference type="NCBI Taxonomy" id="116603"/>
    <lineage>
        <taxon>Eukaryota</taxon>
        <taxon>Fungi</taxon>
        <taxon>Dikarya</taxon>
        <taxon>Basidiomycota</taxon>
        <taxon>Agaricomycotina</taxon>
        <taxon>Agaricomycetes</taxon>
        <taxon>Agaricomycetidae</taxon>
        <taxon>Boletales</taxon>
        <taxon>Suillineae</taxon>
        <taxon>Suillaceae</taxon>
        <taxon>Suillus</taxon>
    </lineage>
</organism>
<dbReference type="EMBL" id="JABBWE010000004">
    <property type="protein sequence ID" value="KAG1803910.1"/>
    <property type="molecule type" value="Genomic_DNA"/>
</dbReference>
<feature type="signal peptide" evidence="2">
    <location>
        <begin position="1"/>
        <end position="20"/>
    </location>
</feature>
<keyword evidence="4" id="KW-1185">Reference proteome</keyword>
<sequence length="332" mass="36168">MHSLPKLFLAALSFTILVDGSHRCDWIFAIGPNPTGGNVIYQGQSDAQAKRLAYVDDCDNSFILAVDSTSTVAAGGQHASVRITSQKSYNGGLFIFDASYMPVGEIDIVEGVNNQGTNQMTLYTGTNQTCTNEMTNSTYQFSGKIIATDRYSTTHADSGCSIEDTDTSSFAYGFNNAEGGVFALLWDNSPGMSIWHFARALITWPSTNKVTEARKHARSHPSTCTTRYNGGVKPSNIHTTSSGPSQTTVRYIREQLLQIGSSKSRVNGLHLKLTSCVPMSLSVLRVLWRAISENCQGGPARFVNEDVGKRDQSWNIMYEVMIGLRTKGSSLA</sequence>
<evidence type="ECO:0000313" key="4">
    <source>
        <dbReference type="Proteomes" id="UP000719766"/>
    </source>
</evidence>
<dbReference type="OrthoDB" id="192832at2759"/>
<dbReference type="SUPFAM" id="SSF49899">
    <property type="entry name" value="Concanavalin A-like lectins/glucanases"/>
    <property type="match status" value="1"/>
</dbReference>
<dbReference type="Proteomes" id="UP000719766">
    <property type="component" value="Unassembled WGS sequence"/>
</dbReference>
<proteinExistence type="predicted"/>
<feature type="region of interest" description="Disordered" evidence="1">
    <location>
        <begin position="213"/>
        <end position="246"/>
    </location>
</feature>
<dbReference type="InterPro" id="IPR013320">
    <property type="entry name" value="ConA-like_dom_sf"/>
</dbReference>
<feature type="chain" id="PRO_5040123061" evidence="2">
    <location>
        <begin position="21"/>
        <end position="332"/>
    </location>
</feature>
<evidence type="ECO:0000256" key="1">
    <source>
        <dbReference type="SAM" id="MobiDB-lite"/>
    </source>
</evidence>
<evidence type="ECO:0000313" key="3">
    <source>
        <dbReference type="EMBL" id="KAG1803910.1"/>
    </source>
</evidence>
<dbReference type="RefSeq" id="XP_041166256.1">
    <property type="nucleotide sequence ID" value="XM_041308683.1"/>
</dbReference>
<reference evidence="3" key="1">
    <citation type="journal article" date="2020" name="New Phytol.">
        <title>Comparative genomics reveals dynamic genome evolution in host specialist ectomycorrhizal fungi.</title>
        <authorList>
            <person name="Lofgren L.A."/>
            <person name="Nguyen N.H."/>
            <person name="Vilgalys R."/>
            <person name="Ruytinx J."/>
            <person name="Liao H.L."/>
            <person name="Branco S."/>
            <person name="Kuo A."/>
            <person name="LaButti K."/>
            <person name="Lipzen A."/>
            <person name="Andreopoulos W."/>
            <person name="Pangilinan J."/>
            <person name="Riley R."/>
            <person name="Hundley H."/>
            <person name="Na H."/>
            <person name="Barry K."/>
            <person name="Grigoriev I.V."/>
            <person name="Stajich J.E."/>
            <person name="Kennedy P.G."/>
        </authorList>
    </citation>
    <scope>NUCLEOTIDE SEQUENCE</scope>
    <source>
        <strain evidence="3">S12</strain>
    </source>
</reference>
<dbReference type="Gene3D" id="2.60.120.200">
    <property type="match status" value="1"/>
</dbReference>
<keyword evidence="2" id="KW-0732">Signal</keyword>
<dbReference type="GeneID" id="64602447"/>
<comment type="caution">
    <text evidence="3">The sequence shown here is derived from an EMBL/GenBank/DDBJ whole genome shotgun (WGS) entry which is preliminary data.</text>
</comment>
<dbReference type="AlphaFoldDB" id="A0A9P7DVB2"/>
<protein>
    <submittedName>
        <fullName evidence="3">Uncharacterized protein</fullName>
    </submittedName>
</protein>
<accession>A0A9P7DVB2</accession>
<dbReference type="Pfam" id="PF26113">
    <property type="entry name" value="GH16_XgeA"/>
    <property type="match status" value="1"/>
</dbReference>
<feature type="compositionally biased region" description="Polar residues" evidence="1">
    <location>
        <begin position="236"/>
        <end position="246"/>
    </location>
</feature>
<evidence type="ECO:0000256" key="2">
    <source>
        <dbReference type="SAM" id="SignalP"/>
    </source>
</evidence>
<gene>
    <name evidence="3" type="ORF">HD556DRAFT_1484526</name>
</gene>
<name>A0A9P7DVB2_9AGAM</name>